<accession>A0A4V3D144</accession>
<keyword evidence="2" id="KW-1185">Reference proteome</keyword>
<comment type="caution">
    <text evidence="1">The sequence shown here is derived from an EMBL/GenBank/DDBJ whole genome shotgun (WGS) entry which is preliminary data.</text>
</comment>
<name>A0A4V3D144_9SPHI</name>
<evidence type="ECO:0000313" key="2">
    <source>
        <dbReference type="Proteomes" id="UP000295620"/>
    </source>
</evidence>
<organism evidence="1 2">
    <name type="scientific">Pedobacter metabolipauper</name>
    <dbReference type="NCBI Taxonomy" id="425513"/>
    <lineage>
        <taxon>Bacteria</taxon>
        <taxon>Pseudomonadati</taxon>
        <taxon>Bacteroidota</taxon>
        <taxon>Sphingobacteriia</taxon>
        <taxon>Sphingobacteriales</taxon>
        <taxon>Sphingobacteriaceae</taxon>
        <taxon>Pedobacter</taxon>
    </lineage>
</organism>
<evidence type="ECO:0000313" key="1">
    <source>
        <dbReference type="EMBL" id="TDQ09217.1"/>
    </source>
</evidence>
<dbReference type="OrthoDB" id="770182at2"/>
<dbReference type="AlphaFoldDB" id="A0A4V3D144"/>
<gene>
    <name evidence="1" type="ORF">ATK78_1371</name>
</gene>
<dbReference type="EMBL" id="SNYC01000004">
    <property type="protein sequence ID" value="TDQ09217.1"/>
    <property type="molecule type" value="Genomic_DNA"/>
</dbReference>
<proteinExistence type="predicted"/>
<protein>
    <submittedName>
        <fullName evidence="1">Uncharacterized protein</fullName>
    </submittedName>
</protein>
<reference evidence="1 2" key="1">
    <citation type="submission" date="2019-03" db="EMBL/GenBank/DDBJ databases">
        <title>Genomic Encyclopedia of Archaeal and Bacterial Type Strains, Phase II (KMG-II): from individual species to whole genera.</title>
        <authorList>
            <person name="Goeker M."/>
        </authorList>
    </citation>
    <scope>NUCLEOTIDE SEQUENCE [LARGE SCALE GENOMIC DNA]</scope>
    <source>
        <strain evidence="1 2">DSM 19035</strain>
    </source>
</reference>
<sequence length="80" mass="9161">MQFPTYIVYELLIRLQELNPLVGDYLSFKNLQTGIYLRTTTGSIEIPEAILSMQFHDPGSIKRSEIISLLTSFQLNNPLD</sequence>
<dbReference type="RefSeq" id="WP_133575320.1">
    <property type="nucleotide sequence ID" value="NZ_SNYC01000004.1"/>
</dbReference>
<dbReference type="Proteomes" id="UP000295620">
    <property type="component" value="Unassembled WGS sequence"/>
</dbReference>